<dbReference type="EMBL" id="BPNN01000031">
    <property type="protein sequence ID" value="GJA63686.1"/>
    <property type="molecule type" value="Genomic_DNA"/>
</dbReference>
<protein>
    <submittedName>
        <fullName evidence="2">Uncharacterized protein</fullName>
    </submittedName>
</protein>
<evidence type="ECO:0000313" key="2">
    <source>
        <dbReference type="EMBL" id="GJA63686.1"/>
    </source>
</evidence>
<evidence type="ECO:0000313" key="3">
    <source>
        <dbReference type="Proteomes" id="UP000886934"/>
    </source>
</evidence>
<accession>A0AA37CZ41</accession>
<dbReference type="RefSeq" id="WP_223924686.1">
    <property type="nucleotide sequence ID" value="NZ_BPND01000014.1"/>
</dbReference>
<organism evidence="2 3">
    <name type="scientific">Aeromonas caviae</name>
    <name type="common">Aeromonas punctata</name>
    <dbReference type="NCBI Taxonomy" id="648"/>
    <lineage>
        <taxon>Bacteria</taxon>
        <taxon>Pseudomonadati</taxon>
        <taxon>Pseudomonadota</taxon>
        <taxon>Gammaproteobacteria</taxon>
        <taxon>Aeromonadales</taxon>
        <taxon>Aeromonadaceae</taxon>
        <taxon>Aeromonas</taxon>
    </lineage>
</organism>
<sequence length="158" mass="18070">MSIVMTLYLRYLVMADKNYHYRMTTEGLIVTYHDAIPEVAYTIVRGLAWFGVVVCVMAVAVLGPLALVGAGGMALFAVFFTDFKSEVCEEFTLFNKKWPHVFTISKRHRALRFESVPFKSAFSRIVYCRVEDMELITNLIRSQIFIESVKYIKGHPGI</sequence>
<reference evidence="2" key="1">
    <citation type="submission" date="2021-07" db="EMBL/GenBank/DDBJ databases">
        <title>Draft genome sequence of carbapenem-resistant Aeromonas spp. in Japan.</title>
        <authorList>
            <person name="Maehana S."/>
            <person name="Suzuki M."/>
            <person name="Kitasato H."/>
        </authorList>
    </citation>
    <scope>NUCLEOTIDE SEQUENCE</scope>
    <source>
        <strain evidence="2">KAM351</strain>
    </source>
</reference>
<keyword evidence="1" id="KW-0472">Membrane</keyword>
<dbReference type="AlphaFoldDB" id="A0AA37CZ41"/>
<name>A0AA37CZ41_AERCA</name>
<proteinExistence type="predicted"/>
<gene>
    <name evidence="2" type="ORF">KAM351_22970</name>
</gene>
<dbReference type="Proteomes" id="UP000886934">
    <property type="component" value="Unassembled WGS sequence"/>
</dbReference>
<evidence type="ECO:0000256" key="1">
    <source>
        <dbReference type="SAM" id="Phobius"/>
    </source>
</evidence>
<keyword evidence="1" id="KW-0812">Transmembrane</keyword>
<comment type="caution">
    <text evidence="2">The sequence shown here is derived from an EMBL/GenBank/DDBJ whole genome shotgun (WGS) entry which is preliminary data.</text>
</comment>
<feature type="transmembrane region" description="Helical" evidence="1">
    <location>
        <begin position="47"/>
        <end position="80"/>
    </location>
</feature>
<keyword evidence="1" id="KW-1133">Transmembrane helix</keyword>